<keyword evidence="2" id="KW-1185">Reference proteome</keyword>
<accession>A0ACC1MXH1</accession>
<dbReference type="Proteomes" id="UP001143910">
    <property type="component" value="Unassembled WGS sequence"/>
</dbReference>
<organism evidence="1 2">
    <name type="scientific">Zarea fungicola</name>
    <dbReference type="NCBI Taxonomy" id="93591"/>
    <lineage>
        <taxon>Eukaryota</taxon>
        <taxon>Fungi</taxon>
        <taxon>Dikarya</taxon>
        <taxon>Ascomycota</taxon>
        <taxon>Pezizomycotina</taxon>
        <taxon>Sordariomycetes</taxon>
        <taxon>Hypocreomycetidae</taxon>
        <taxon>Hypocreales</taxon>
        <taxon>Cordycipitaceae</taxon>
        <taxon>Zarea</taxon>
    </lineage>
</organism>
<evidence type="ECO:0000313" key="1">
    <source>
        <dbReference type="EMBL" id="KAJ2970946.1"/>
    </source>
</evidence>
<gene>
    <name evidence="1" type="ORF">NQ176_g7939</name>
</gene>
<sequence>MDQVILYDNPSRFGTGTCWSPNVWKTRLLLNFKSIDYKTEWLHGPDIGPTLKSLGIPPHKPGNEIADYTIPAIRLPDGSYIMESTAIAEAIEAMYPEPEVHLDAPVLQDVMVTLWSCVEPLIPMLVPRMPRECLSGTSISFHIEARKVTFGMSLDELEARHGGGAWEKALPGLSRLATILKQDPTGPFCLGKTPSYADFVIVGFLEWAKCLGGGIFEDLLQLDLVYERLYASSLPQCILFRRKWVTYEY</sequence>
<comment type="caution">
    <text evidence="1">The sequence shown here is derived from an EMBL/GenBank/DDBJ whole genome shotgun (WGS) entry which is preliminary data.</text>
</comment>
<name>A0ACC1MXH1_9HYPO</name>
<evidence type="ECO:0000313" key="2">
    <source>
        <dbReference type="Proteomes" id="UP001143910"/>
    </source>
</evidence>
<reference evidence="1" key="1">
    <citation type="submission" date="2022-08" db="EMBL/GenBank/DDBJ databases">
        <title>Genome Sequence of Lecanicillium fungicola.</title>
        <authorList>
            <person name="Buettner E."/>
        </authorList>
    </citation>
    <scope>NUCLEOTIDE SEQUENCE</scope>
    <source>
        <strain evidence="1">Babe33</strain>
    </source>
</reference>
<protein>
    <submittedName>
        <fullName evidence="1">Uncharacterized protein</fullName>
    </submittedName>
</protein>
<proteinExistence type="predicted"/>
<dbReference type="EMBL" id="JANJQO010001438">
    <property type="protein sequence ID" value="KAJ2970946.1"/>
    <property type="molecule type" value="Genomic_DNA"/>
</dbReference>